<evidence type="ECO:0000313" key="8">
    <source>
        <dbReference type="Proteomes" id="UP000732619"/>
    </source>
</evidence>
<comment type="caution">
    <text evidence="7">The sequence shown here is derived from an EMBL/GenBank/DDBJ whole genome shotgun (WGS) entry which is preliminary data.</text>
</comment>
<evidence type="ECO:0000256" key="1">
    <source>
        <dbReference type="ARBA" id="ARBA00004308"/>
    </source>
</evidence>
<accession>A0A8T3VT68</accession>
<evidence type="ECO:0000313" key="7">
    <source>
        <dbReference type="EMBL" id="MBE6513220.1"/>
    </source>
</evidence>
<evidence type="ECO:0000256" key="5">
    <source>
        <dbReference type="ARBA" id="ARBA00023136"/>
    </source>
</evidence>
<dbReference type="CDD" id="cd13553">
    <property type="entry name" value="PBP2_NrtA_CpmA_like"/>
    <property type="match status" value="1"/>
</dbReference>
<dbReference type="SUPFAM" id="SSF53850">
    <property type="entry name" value="Periplasmic binding protein-like II"/>
    <property type="match status" value="1"/>
</dbReference>
<name>A0A8T3VT68_METOL</name>
<keyword evidence="3" id="KW-1003">Cell membrane</keyword>
<sequence length="315" mass="33344">MDKKILAIIAVVIIAIVAVGAYFATSGGSGDNVVRIGHLPSDHDTALFVAQEKKMFEDQGLTVELTQFNNGGDLMTAMASGDIDIGYAGITPVMSSISQGVPVKVVSGAQIEGSSIVANKNSGINTVADLKGKTVATPGEATIQNMLLTSALDQAGVKTSDVEFTTMKAAQMTDALKAGQVDAMIIWEPYASIAVKNGDGKLVETSGEIIPGHPCCCVVAREDFINNHPEELKKVLAAHENATKFTNENPAEAAKCLPEDIVPDEELQAGVIKDTTFISGLDSTYKENVMDFMNLEVKLGLLEKPLTQDQIFADL</sequence>
<dbReference type="Pfam" id="PF13379">
    <property type="entry name" value="NMT1_2"/>
    <property type="match status" value="1"/>
</dbReference>
<reference evidence="7" key="1">
    <citation type="submission" date="2019-04" db="EMBL/GenBank/DDBJ databases">
        <title>Evolution of Biomass-Degrading Anaerobic Consortia Revealed by Metagenomics.</title>
        <authorList>
            <person name="Peng X."/>
        </authorList>
    </citation>
    <scope>NUCLEOTIDE SEQUENCE</scope>
    <source>
        <strain evidence="7">SIG14</strain>
    </source>
</reference>
<dbReference type="AlphaFoldDB" id="A0A8T3VT68"/>
<evidence type="ECO:0000256" key="3">
    <source>
        <dbReference type="ARBA" id="ARBA00022475"/>
    </source>
</evidence>
<dbReference type="PANTHER" id="PTHR30024">
    <property type="entry name" value="ALIPHATIC SULFONATES-BINDING PROTEIN-RELATED"/>
    <property type="match status" value="1"/>
</dbReference>
<keyword evidence="5" id="KW-0472">Membrane</keyword>
<dbReference type="GO" id="GO:0016020">
    <property type="term" value="C:membrane"/>
    <property type="evidence" value="ECO:0007669"/>
    <property type="project" value="InterPro"/>
</dbReference>
<comment type="subcellular location">
    <subcellularLocation>
        <location evidence="1">Endomembrane system</location>
    </subcellularLocation>
</comment>
<dbReference type="Gene3D" id="3.40.190.10">
    <property type="entry name" value="Periplasmic binding protein-like II"/>
    <property type="match status" value="2"/>
</dbReference>
<dbReference type="InterPro" id="IPR010067">
    <property type="entry name" value="ABC_SsuA_sub-bd"/>
</dbReference>
<dbReference type="Proteomes" id="UP000732619">
    <property type="component" value="Unassembled WGS sequence"/>
</dbReference>
<keyword evidence="4" id="KW-0997">Cell inner membrane</keyword>
<proteinExistence type="predicted"/>
<keyword evidence="2" id="KW-0813">Transport</keyword>
<dbReference type="InterPro" id="IPR044527">
    <property type="entry name" value="NrtA/CpmA_ABC-bd_dom"/>
</dbReference>
<dbReference type="GO" id="GO:0012505">
    <property type="term" value="C:endomembrane system"/>
    <property type="evidence" value="ECO:0007669"/>
    <property type="project" value="UniProtKB-SubCell"/>
</dbReference>
<dbReference type="GO" id="GO:0042626">
    <property type="term" value="F:ATPase-coupled transmembrane transporter activity"/>
    <property type="evidence" value="ECO:0007669"/>
    <property type="project" value="InterPro"/>
</dbReference>
<evidence type="ECO:0000259" key="6">
    <source>
        <dbReference type="SMART" id="SM00062"/>
    </source>
</evidence>
<evidence type="ECO:0000256" key="4">
    <source>
        <dbReference type="ARBA" id="ARBA00022519"/>
    </source>
</evidence>
<dbReference type="EMBL" id="SUTG01000058">
    <property type="protein sequence ID" value="MBE6513220.1"/>
    <property type="molecule type" value="Genomic_DNA"/>
</dbReference>
<organism evidence="7 8">
    <name type="scientific">Methanobrevibacter olleyae</name>
    <dbReference type="NCBI Taxonomy" id="294671"/>
    <lineage>
        <taxon>Archaea</taxon>
        <taxon>Methanobacteriati</taxon>
        <taxon>Methanobacteriota</taxon>
        <taxon>Methanomada group</taxon>
        <taxon>Methanobacteria</taxon>
        <taxon>Methanobacteriales</taxon>
        <taxon>Methanobacteriaceae</taxon>
        <taxon>Methanobrevibacter</taxon>
    </lineage>
</organism>
<evidence type="ECO:0000256" key="2">
    <source>
        <dbReference type="ARBA" id="ARBA00022448"/>
    </source>
</evidence>
<dbReference type="NCBIfam" id="TIGR01728">
    <property type="entry name" value="SsuA_fam"/>
    <property type="match status" value="1"/>
</dbReference>
<gene>
    <name evidence="7" type="ORF">E7Z75_08800</name>
</gene>
<dbReference type="PANTHER" id="PTHR30024:SF42">
    <property type="entry name" value="ALIPHATIC SULFONATES-BINDING PROTEIN-RELATED"/>
    <property type="match status" value="1"/>
</dbReference>
<dbReference type="SMART" id="SM00062">
    <property type="entry name" value="PBPb"/>
    <property type="match status" value="1"/>
</dbReference>
<protein>
    <submittedName>
        <fullName evidence="7">ABC transporter substrate-binding protein</fullName>
    </submittedName>
</protein>
<feature type="domain" description="Solute-binding protein family 3/N-terminal" evidence="6">
    <location>
        <begin position="33"/>
        <end position="249"/>
    </location>
</feature>
<dbReference type="InterPro" id="IPR001638">
    <property type="entry name" value="Solute-binding_3/MltF_N"/>
</dbReference>